<name>A0ABM7RMN2_9BACT</name>
<keyword evidence="1" id="KW-0694">RNA-binding</keyword>
<dbReference type="Pfam" id="PF00076">
    <property type="entry name" value="RRM_1"/>
    <property type="match status" value="1"/>
</dbReference>
<sequence>MPCLDDSSIDMAPLLTNQTMDIYVGNLPYSATEEEVAELFAAFGPVEKVKLITDRETGRPRGFGFVTLADSSKVKEAADAVDGQDFGGRALRVNPAEPREPRSGGFGGGGGERRGGGGGYGGDRRGGGGGDRRGGGGGYGGDRRGGGGGDRRGGGGGGERRGGGKRGFDDDNW</sequence>
<proteinExistence type="predicted"/>
<dbReference type="InterPro" id="IPR012677">
    <property type="entry name" value="Nucleotide-bd_a/b_plait_sf"/>
</dbReference>
<evidence type="ECO:0000313" key="5">
    <source>
        <dbReference type="Proteomes" id="UP001374893"/>
    </source>
</evidence>
<evidence type="ECO:0000259" key="3">
    <source>
        <dbReference type="PROSITE" id="PS50102"/>
    </source>
</evidence>
<dbReference type="EMBL" id="AP024702">
    <property type="protein sequence ID" value="BCX48411.1"/>
    <property type="molecule type" value="Genomic_DNA"/>
</dbReference>
<dbReference type="PROSITE" id="PS50102">
    <property type="entry name" value="RRM"/>
    <property type="match status" value="1"/>
</dbReference>
<protein>
    <recommendedName>
        <fullName evidence="3">RRM domain-containing protein</fullName>
    </recommendedName>
</protein>
<dbReference type="InterPro" id="IPR052462">
    <property type="entry name" value="SLIRP/GR-RBP-like"/>
</dbReference>
<gene>
    <name evidence="4" type="ORF">HAHE_23190</name>
</gene>
<dbReference type="InterPro" id="IPR000504">
    <property type="entry name" value="RRM_dom"/>
</dbReference>
<evidence type="ECO:0000256" key="1">
    <source>
        <dbReference type="ARBA" id="ARBA00022884"/>
    </source>
</evidence>
<reference evidence="4 5" key="1">
    <citation type="submission" date="2021-06" db="EMBL/GenBank/DDBJ databases">
        <title>Complete genome of Haloferula helveola possessing various polysaccharide degrading enzymes.</title>
        <authorList>
            <person name="Takami H."/>
            <person name="Huang C."/>
            <person name="Hamasaki K."/>
        </authorList>
    </citation>
    <scope>NUCLEOTIDE SEQUENCE [LARGE SCALE GENOMIC DNA]</scope>
    <source>
        <strain evidence="4 5">CN-1</strain>
    </source>
</reference>
<dbReference type="Gene3D" id="3.30.70.330">
    <property type="match status" value="1"/>
</dbReference>
<accession>A0ABM7RMN2</accession>
<evidence type="ECO:0000313" key="4">
    <source>
        <dbReference type="EMBL" id="BCX48411.1"/>
    </source>
</evidence>
<dbReference type="PANTHER" id="PTHR48027">
    <property type="entry name" value="HETEROGENEOUS NUCLEAR RIBONUCLEOPROTEIN 87F-RELATED"/>
    <property type="match status" value="1"/>
</dbReference>
<feature type="compositionally biased region" description="Basic and acidic residues" evidence="2">
    <location>
        <begin position="122"/>
        <end position="134"/>
    </location>
</feature>
<organism evidence="4 5">
    <name type="scientific">Haloferula helveola</name>
    <dbReference type="NCBI Taxonomy" id="490095"/>
    <lineage>
        <taxon>Bacteria</taxon>
        <taxon>Pseudomonadati</taxon>
        <taxon>Verrucomicrobiota</taxon>
        <taxon>Verrucomicrobiia</taxon>
        <taxon>Verrucomicrobiales</taxon>
        <taxon>Verrucomicrobiaceae</taxon>
        <taxon>Haloferula</taxon>
    </lineage>
</organism>
<dbReference type="InterPro" id="IPR048289">
    <property type="entry name" value="RRM2_NsCP33-like"/>
</dbReference>
<dbReference type="Proteomes" id="UP001374893">
    <property type="component" value="Chromosome"/>
</dbReference>
<feature type="domain" description="RRM" evidence="3">
    <location>
        <begin position="20"/>
        <end position="98"/>
    </location>
</feature>
<dbReference type="SMART" id="SM00360">
    <property type="entry name" value="RRM"/>
    <property type="match status" value="1"/>
</dbReference>
<dbReference type="InterPro" id="IPR035979">
    <property type="entry name" value="RBD_domain_sf"/>
</dbReference>
<evidence type="ECO:0000256" key="2">
    <source>
        <dbReference type="SAM" id="MobiDB-lite"/>
    </source>
</evidence>
<feature type="compositionally biased region" description="Basic and acidic residues" evidence="2">
    <location>
        <begin position="141"/>
        <end position="173"/>
    </location>
</feature>
<feature type="compositionally biased region" description="Gly residues" evidence="2">
    <location>
        <begin position="104"/>
        <end position="121"/>
    </location>
</feature>
<keyword evidence="5" id="KW-1185">Reference proteome</keyword>
<dbReference type="CDD" id="cd21608">
    <property type="entry name" value="RRM2_NsCP33_like"/>
    <property type="match status" value="1"/>
</dbReference>
<dbReference type="SUPFAM" id="SSF54928">
    <property type="entry name" value="RNA-binding domain, RBD"/>
    <property type="match status" value="1"/>
</dbReference>
<feature type="region of interest" description="Disordered" evidence="2">
    <location>
        <begin position="77"/>
        <end position="173"/>
    </location>
</feature>